<organism evidence="1 2">
    <name type="scientific">Sporocytophaga myxococcoides</name>
    <dbReference type="NCBI Taxonomy" id="153721"/>
    <lineage>
        <taxon>Bacteria</taxon>
        <taxon>Pseudomonadati</taxon>
        <taxon>Bacteroidota</taxon>
        <taxon>Cytophagia</taxon>
        <taxon>Cytophagales</taxon>
        <taxon>Cytophagaceae</taxon>
        <taxon>Sporocytophaga</taxon>
    </lineage>
</organism>
<accession>A0A098LG84</accession>
<dbReference type="eggNOG" id="ENOG502Z9B7">
    <property type="taxonomic scope" value="Bacteria"/>
</dbReference>
<dbReference type="EMBL" id="BBLT01000006">
    <property type="protein sequence ID" value="GAL85975.1"/>
    <property type="molecule type" value="Genomic_DNA"/>
</dbReference>
<protein>
    <recommendedName>
        <fullName evidence="3">DUF1264 domain-containing protein</fullName>
    </recommendedName>
</protein>
<sequence length="243" mass="27476">MHFSIIALGLLSGCGGKNTEPYVKEPGAEDSSKKDVLETGAEVMQNKAPINAINLYLDGFHFYNGNMKGQMEAHHFCTVLNEDVTQCIIYDGNVKDAHIMGVEYIISEKLFKSLPEDEKKLWHSHNHEVKSGTLIAPGIPELAEHELMEKLISTYGKTWHTWHTDQDKELPYGSPQLMMGFTKDGQLEDSLLAKRDKNFKISTEEKRKNRADIPNHKILPGADSWQDGKVLQLSSLTKHEHKH</sequence>
<gene>
    <name evidence="1" type="ORF">MYP_3204</name>
</gene>
<dbReference type="PANTHER" id="PTHR31360">
    <property type="match status" value="1"/>
</dbReference>
<dbReference type="AlphaFoldDB" id="A0A098LG84"/>
<evidence type="ECO:0000313" key="2">
    <source>
        <dbReference type="Proteomes" id="UP000030185"/>
    </source>
</evidence>
<evidence type="ECO:0000313" key="1">
    <source>
        <dbReference type="EMBL" id="GAL85975.1"/>
    </source>
</evidence>
<name>A0A098LG84_9BACT</name>
<keyword evidence="2" id="KW-1185">Reference proteome</keyword>
<dbReference type="STRING" id="153721.MYP_3204"/>
<evidence type="ECO:0008006" key="3">
    <source>
        <dbReference type="Google" id="ProtNLM"/>
    </source>
</evidence>
<dbReference type="PANTHER" id="PTHR31360:SF0">
    <property type="entry name" value="OIL BODY-ASSOCIATED PROTEIN 1B"/>
    <property type="match status" value="1"/>
</dbReference>
<dbReference type="Proteomes" id="UP000030185">
    <property type="component" value="Unassembled WGS sequence"/>
</dbReference>
<proteinExistence type="predicted"/>
<comment type="caution">
    <text evidence="1">The sequence shown here is derived from an EMBL/GenBank/DDBJ whole genome shotgun (WGS) entry which is preliminary data.</text>
</comment>
<reference evidence="1 2" key="1">
    <citation type="submission" date="2014-09" db="EMBL/GenBank/DDBJ databases">
        <title>Sporocytophaga myxococcoides PG-01 genome sequencing.</title>
        <authorList>
            <person name="Liu L."/>
            <person name="Gao P.J."/>
            <person name="Chen G.J."/>
            <person name="Wang L.S."/>
        </authorList>
    </citation>
    <scope>NUCLEOTIDE SEQUENCE [LARGE SCALE GENOMIC DNA]</scope>
    <source>
        <strain evidence="1 2">PG-01</strain>
    </source>
</reference>
<dbReference type="Pfam" id="PF06884">
    <property type="entry name" value="DUF1264"/>
    <property type="match status" value="1"/>
</dbReference>
<dbReference type="InterPro" id="IPR010686">
    <property type="entry name" value="OBAP-like"/>
</dbReference>